<dbReference type="PANTHER" id="PTHR47966">
    <property type="entry name" value="BETA-SITE APP-CLEAVING ENZYME, ISOFORM A-RELATED"/>
    <property type="match status" value="1"/>
</dbReference>
<evidence type="ECO:0000313" key="15">
    <source>
        <dbReference type="EMBL" id="KAK7803036.1"/>
    </source>
</evidence>
<feature type="active site" evidence="10">
    <location>
        <position position="275"/>
    </location>
</feature>
<comment type="caution">
    <text evidence="15">The sequence shown here is derived from an EMBL/GenBank/DDBJ whole genome shotgun (WGS) entry which is preliminary data.</text>
</comment>
<evidence type="ECO:0000256" key="5">
    <source>
        <dbReference type="ARBA" id="ARBA00022729"/>
    </source>
</evidence>
<keyword evidence="9 11" id="KW-1015">Disulfide bond</keyword>
<dbReference type="InterPro" id="IPR001461">
    <property type="entry name" value="Aspartic_peptidase_A1"/>
</dbReference>
<dbReference type="Pfam" id="PF00026">
    <property type="entry name" value="Asp"/>
    <property type="match status" value="1"/>
</dbReference>
<comment type="similarity">
    <text evidence="2 12">Belongs to the peptidase A1 family.</text>
</comment>
<dbReference type="GO" id="GO:0005576">
    <property type="term" value="C:extracellular region"/>
    <property type="evidence" value="ECO:0007669"/>
    <property type="project" value="UniProtKB-SubCell"/>
</dbReference>
<gene>
    <name evidence="15" type="ORF">U0070_010596</name>
</gene>
<dbReference type="PROSITE" id="PS00141">
    <property type="entry name" value="ASP_PROTEASE"/>
    <property type="match status" value="1"/>
</dbReference>
<dbReference type="Gene3D" id="6.10.140.60">
    <property type="match status" value="1"/>
</dbReference>
<dbReference type="PROSITE" id="PS51767">
    <property type="entry name" value="PEPTIDASE_A1"/>
    <property type="match status" value="1"/>
</dbReference>
<evidence type="ECO:0000256" key="3">
    <source>
        <dbReference type="ARBA" id="ARBA00022525"/>
    </source>
</evidence>
<keyword evidence="4 12" id="KW-0645">Protease</keyword>
<feature type="disulfide bond" evidence="11">
    <location>
        <begin position="309"/>
        <end position="343"/>
    </location>
</feature>
<organism evidence="15 16">
    <name type="scientific">Myodes glareolus</name>
    <name type="common">Bank vole</name>
    <name type="synonym">Clethrionomys glareolus</name>
    <dbReference type="NCBI Taxonomy" id="447135"/>
    <lineage>
        <taxon>Eukaryota</taxon>
        <taxon>Metazoa</taxon>
        <taxon>Chordata</taxon>
        <taxon>Craniata</taxon>
        <taxon>Vertebrata</taxon>
        <taxon>Euteleostomi</taxon>
        <taxon>Mammalia</taxon>
        <taxon>Eutheria</taxon>
        <taxon>Euarchontoglires</taxon>
        <taxon>Glires</taxon>
        <taxon>Rodentia</taxon>
        <taxon>Myomorpha</taxon>
        <taxon>Muroidea</taxon>
        <taxon>Cricetidae</taxon>
        <taxon>Arvicolinae</taxon>
        <taxon>Myodes</taxon>
    </lineage>
</organism>
<evidence type="ECO:0000256" key="12">
    <source>
        <dbReference type="RuleBase" id="RU000454"/>
    </source>
</evidence>
<dbReference type="Proteomes" id="UP001488838">
    <property type="component" value="Unassembled WGS sequence"/>
</dbReference>
<dbReference type="InterPro" id="IPR021109">
    <property type="entry name" value="Peptidase_aspartic_dom_sf"/>
</dbReference>
<evidence type="ECO:0000313" key="16">
    <source>
        <dbReference type="Proteomes" id="UP001488838"/>
    </source>
</evidence>
<accession>A0AAW0HL04</accession>
<reference evidence="15 16" key="1">
    <citation type="journal article" date="2023" name="bioRxiv">
        <title>Conserved and derived expression patterns and positive selection on dental genes reveal complex evolutionary context of ever-growing rodent molars.</title>
        <authorList>
            <person name="Calamari Z.T."/>
            <person name="Song A."/>
            <person name="Cohen E."/>
            <person name="Akter M."/>
            <person name="Roy R.D."/>
            <person name="Hallikas O."/>
            <person name="Christensen M.M."/>
            <person name="Li P."/>
            <person name="Marangoni P."/>
            <person name="Jernvall J."/>
            <person name="Klein O.D."/>
        </authorList>
    </citation>
    <scope>NUCLEOTIDE SEQUENCE [LARGE SCALE GENOMIC DNA]</scope>
    <source>
        <strain evidence="15">V071</strain>
    </source>
</reference>
<dbReference type="AlphaFoldDB" id="A0AAW0HL04"/>
<feature type="active site" evidence="10">
    <location>
        <position position="92"/>
    </location>
</feature>
<keyword evidence="16" id="KW-1185">Reference proteome</keyword>
<keyword evidence="6 12" id="KW-0064">Aspartyl protease</keyword>
<dbReference type="PANTHER" id="PTHR47966:SF49">
    <property type="entry name" value="PEPSIN A-5"/>
    <property type="match status" value="1"/>
</dbReference>
<dbReference type="GO" id="GO:0006508">
    <property type="term" value="P:proteolysis"/>
    <property type="evidence" value="ECO:0007669"/>
    <property type="project" value="UniProtKB-KW"/>
</dbReference>
<dbReference type="InterPro" id="IPR012848">
    <property type="entry name" value="Aspartic_peptidase_N"/>
</dbReference>
<keyword evidence="8" id="KW-0865">Zymogen</keyword>
<comment type="subcellular location">
    <subcellularLocation>
        <location evidence="1">Secreted</location>
    </subcellularLocation>
</comment>
<feature type="signal peptide" evidence="13">
    <location>
        <begin position="1"/>
        <end position="15"/>
    </location>
</feature>
<feature type="domain" description="Peptidase A1" evidence="14">
    <location>
        <begin position="74"/>
        <end position="384"/>
    </location>
</feature>
<feature type="chain" id="PRO_5043373450" description="Peptidase A1 domain-containing protein" evidence="13">
    <location>
        <begin position="16"/>
        <end position="387"/>
    </location>
</feature>
<evidence type="ECO:0000256" key="4">
    <source>
        <dbReference type="ARBA" id="ARBA00022670"/>
    </source>
</evidence>
<dbReference type="FunFam" id="2.40.70.10:FF:000006">
    <property type="entry name" value="Cathepsin E"/>
    <property type="match status" value="1"/>
</dbReference>
<dbReference type="Gene3D" id="2.40.70.10">
    <property type="entry name" value="Acid Proteases"/>
    <property type="match status" value="2"/>
</dbReference>
<evidence type="ECO:0000256" key="7">
    <source>
        <dbReference type="ARBA" id="ARBA00022801"/>
    </source>
</evidence>
<evidence type="ECO:0000256" key="2">
    <source>
        <dbReference type="ARBA" id="ARBA00007447"/>
    </source>
</evidence>
<sequence>MKWLGVLWLVALSECLVKIPLLKIKSMRENLRESDMLKDYLEKYPRSRAHALLEQRRNPAVTYEPMRNYLDLVYVGIISIGTPPQEFKVVLDTGSAYLWVPSIYCSSPACANHKVFNPLRSSTFLVSGRPVNVAYGSGEMSGFLAYDTVKIGDLMVVAQAFGLSLEEPGTFMEYAAFDGILGLGYPDLSLQGILPVFDNLWLQGLIPQNLFAFYLSSKDEKGSMLMLGGVDPSYYSGDLHWVPVSKPSYWQLTLDSISMNGEVIACEGGCQGIMDTGTSLLTGPRNAILNIQNLIGAKASSDGEYVLKCDTINTLPDIVFTINGVTYPVPASAYIRKGHSHICSSNFEEGLDDSSDPEMWVLGDVFLRLYFTVFDRANNRIGLAPAV</sequence>
<proteinExistence type="inferred from homology"/>
<dbReference type="EMBL" id="JBBHLL010000434">
    <property type="protein sequence ID" value="KAK7803036.1"/>
    <property type="molecule type" value="Genomic_DNA"/>
</dbReference>
<feature type="disulfide bond" evidence="11">
    <location>
        <begin position="266"/>
        <end position="270"/>
    </location>
</feature>
<evidence type="ECO:0000256" key="11">
    <source>
        <dbReference type="PIRSR" id="PIRSR601461-2"/>
    </source>
</evidence>
<dbReference type="GO" id="GO:0004190">
    <property type="term" value="F:aspartic-type endopeptidase activity"/>
    <property type="evidence" value="ECO:0007669"/>
    <property type="project" value="UniProtKB-KW"/>
</dbReference>
<evidence type="ECO:0000256" key="1">
    <source>
        <dbReference type="ARBA" id="ARBA00004613"/>
    </source>
</evidence>
<dbReference type="SUPFAM" id="SSF50630">
    <property type="entry name" value="Acid proteases"/>
    <property type="match status" value="1"/>
</dbReference>
<evidence type="ECO:0000256" key="9">
    <source>
        <dbReference type="ARBA" id="ARBA00023157"/>
    </source>
</evidence>
<evidence type="ECO:0000256" key="6">
    <source>
        <dbReference type="ARBA" id="ARBA00022750"/>
    </source>
</evidence>
<dbReference type="InterPro" id="IPR033121">
    <property type="entry name" value="PEPTIDASE_A1"/>
</dbReference>
<evidence type="ECO:0000256" key="10">
    <source>
        <dbReference type="PIRSR" id="PIRSR601461-1"/>
    </source>
</evidence>
<dbReference type="InterPro" id="IPR001969">
    <property type="entry name" value="Aspartic_peptidase_AS"/>
</dbReference>
<protein>
    <recommendedName>
        <fullName evidence="14">Peptidase A1 domain-containing protein</fullName>
    </recommendedName>
</protein>
<dbReference type="FunFam" id="2.40.70.10:FF:000004">
    <property type="entry name" value="Pepsin A"/>
    <property type="match status" value="1"/>
</dbReference>
<dbReference type="Pfam" id="PF07966">
    <property type="entry name" value="A1_Propeptide"/>
    <property type="match status" value="1"/>
</dbReference>
<keyword evidence="7 12" id="KW-0378">Hydrolase</keyword>
<feature type="disulfide bond" evidence="11">
    <location>
        <begin position="105"/>
        <end position="110"/>
    </location>
</feature>
<evidence type="ECO:0000256" key="13">
    <source>
        <dbReference type="SAM" id="SignalP"/>
    </source>
</evidence>
<keyword evidence="5 13" id="KW-0732">Signal</keyword>
<evidence type="ECO:0000256" key="8">
    <source>
        <dbReference type="ARBA" id="ARBA00023145"/>
    </source>
</evidence>
<keyword evidence="3" id="KW-0964">Secreted</keyword>
<dbReference type="PRINTS" id="PR00792">
    <property type="entry name" value="PEPSIN"/>
</dbReference>
<evidence type="ECO:0000259" key="14">
    <source>
        <dbReference type="PROSITE" id="PS51767"/>
    </source>
</evidence>
<name>A0AAW0HL04_MYOGA</name>